<dbReference type="Pfam" id="PF00657">
    <property type="entry name" value="Lipase_GDSL"/>
    <property type="match status" value="1"/>
</dbReference>
<dbReference type="InterPro" id="IPR036514">
    <property type="entry name" value="SGNH_hydro_sf"/>
</dbReference>
<dbReference type="PANTHER" id="PTHR45642:SF30">
    <property type="entry name" value="SGNH HYDROLASE-TYPE ESTERASE DOMAIN-CONTAINING PROTEIN"/>
    <property type="match status" value="1"/>
</dbReference>
<dbReference type="Proteomes" id="UP000594638">
    <property type="component" value="Unassembled WGS sequence"/>
</dbReference>
<evidence type="ECO:0000256" key="1">
    <source>
        <dbReference type="ARBA" id="ARBA00008668"/>
    </source>
</evidence>
<comment type="similarity">
    <text evidence="1">Belongs to the 'GDSL' lipolytic enzyme family.</text>
</comment>
<proteinExistence type="inferred from homology"/>
<dbReference type="AlphaFoldDB" id="A0A8S0R9S2"/>
<protein>
    <submittedName>
        <fullName evidence="2">GDSL esterase lipase At2g30310-like</fullName>
    </submittedName>
</protein>
<dbReference type="OrthoDB" id="913003at2759"/>
<sequence length="132" mass="14255">MVAGLPPLGCGQGQSQFSTCLDPRYSDSQTYNQKLVGLLPKIQATLPGSKLVYADLFTPFVDMIINPTKYGFLVTTRGCCGTGTYETGPLCSPVSSVCSNPAQYLFWDSLHPTQAAAGYISQYLHTNSLSQF</sequence>
<dbReference type="EMBL" id="CACTIH010002214">
    <property type="protein sequence ID" value="CAA2974962.1"/>
    <property type="molecule type" value="Genomic_DNA"/>
</dbReference>
<evidence type="ECO:0000313" key="2">
    <source>
        <dbReference type="EMBL" id="CAA2974962.1"/>
    </source>
</evidence>
<dbReference type="PANTHER" id="PTHR45642">
    <property type="entry name" value="GDSL ESTERASE/LIPASE EXL3"/>
    <property type="match status" value="1"/>
</dbReference>
<accession>A0A8S0R9S2</accession>
<comment type="caution">
    <text evidence="2">The sequence shown here is derived from an EMBL/GenBank/DDBJ whole genome shotgun (WGS) entry which is preliminary data.</text>
</comment>
<organism evidence="2 3">
    <name type="scientific">Olea europaea subsp. europaea</name>
    <dbReference type="NCBI Taxonomy" id="158383"/>
    <lineage>
        <taxon>Eukaryota</taxon>
        <taxon>Viridiplantae</taxon>
        <taxon>Streptophyta</taxon>
        <taxon>Embryophyta</taxon>
        <taxon>Tracheophyta</taxon>
        <taxon>Spermatophyta</taxon>
        <taxon>Magnoliopsida</taxon>
        <taxon>eudicotyledons</taxon>
        <taxon>Gunneridae</taxon>
        <taxon>Pentapetalae</taxon>
        <taxon>asterids</taxon>
        <taxon>lamiids</taxon>
        <taxon>Lamiales</taxon>
        <taxon>Oleaceae</taxon>
        <taxon>Oleeae</taxon>
        <taxon>Olea</taxon>
    </lineage>
</organism>
<dbReference type="GO" id="GO:0016788">
    <property type="term" value="F:hydrolase activity, acting on ester bonds"/>
    <property type="evidence" value="ECO:0007669"/>
    <property type="project" value="InterPro"/>
</dbReference>
<dbReference type="InterPro" id="IPR001087">
    <property type="entry name" value="GDSL"/>
</dbReference>
<name>A0A8S0R9S2_OLEEU</name>
<evidence type="ECO:0000313" key="3">
    <source>
        <dbReference type="Proteomes" id="UP000594638"/>
    </source>
</evidence>
<gene>
    <name evidence="2" type="ORF">OLEA9_A059157</name>
</gene>
<dbReference type="Gramene" id="OE9A059157T1">
    <property type="protein sequence ID" value="OE9A059157C1"/>
    <property type="gene ID" value="OE9A059157"/>
</dbReference>
<reference evidence="2 3" key="1">
    <citation type="submission" date="2019-12" db="EMBL/GenBank/DDBJ databases">
        <authorList>
            <person name="Alioto T."/>
            <person name="Alioto T."/>
            <person name="Gomez Garrido J."/>
        </authorList>
    </citation>
    <scope>NUCLEOTIDE SEQUENCE [LARGE SCALE GENOMIC DNA]</scope>
</reference>
<dbReference type="InterPro" id="IPR050592">
    <property type="entry name" value="GDSL_lipolytic_enzyme"/>
</dbReference>
<dbReference type="Gene3D" id="3.40.50.1110">
    <property type="entry name" value="SGNH hydrolase"/>
    <property type="match status" value="1"/>
</dbReference>
<keyword evidence="3" id="KW-1185">Reference proteome</keyword>